<reference evidence="2 3" key="1">
    <citation type="submission" date="2023-04" db="EMBL/GenBank/DDBJ databases">
        <title>Forest soil microbial communities from Buena Vista Peninsula, Colon Province, Panama.</title>
        <authorList>
            <person name="Bouskill N."/>
        </authorList>
    </citation>
    <scope>NUCLEOTIDE SEQUENCE [LARGE SCALE GENOMIC DNA]</scope>
    <source>
        <strain evidence="2 3">CFH S0262</strain>
    </source>
</reference>
<evidence type="ECO:0000256" key="1">
    <source>
        <dbReference type="SAM" id="Phobius"/>
    </source>
</evidence>
<protein>
    <submittedName>
        <fullName evidence="2">Uncharacterized protein</fullName>
    </submittedName>
</protein>
<organism evidence="2 3">
    <name type="scientific">Prescottella agglutinans</name>
    <dbReference type="NCBI Taxonomy" id="1644129"/>
    <lineage>
        <taxon>Bacteria</taxon>
        <taxon>Bacillati</taxon>
        <taxon>Actinomycetota</taxon>
        <taxon>Actinomycetes</taxon>
        <taxon>Mycobacteriales</taxon>
        <taxon>Nocardiaceae</taxon>
        <taxon>Prescottella</taxon>
    </lineage>
</organism>
<gene>
    <name evidence="2" type="ORF">M2280_005454</name>
</gene>
<evidence type="ECO:0000313" key="3">
    <source>
        <dbReference type="Proteomes" id="UP001160334"/>
    </source>
</evidence>
<proteinExistence type="predicted"/>
<dbReference type="EMBL" id="JARXVC010000019">
    <property type="protein sequence ID" value="MDH6284202.1"/>
    <property type="molecule type" value="Genomic_DNA"/>
</dbReference>
<name>A0ABT6MIQ3_9NOCA</name>
<keyword evidence="1" id="KW-0812">Transmembrane</keyword>
<keyword evidence="1" id="KW-1133">Transmembrane helix</keyword>
<comment type="caution">
    <text evidence="2">The sequence shown here is derived from an EMBL/GenBank/DDBJ whole genome shotgun (WGS) entry which is preliminary data.</text>
</comment>
<keyword evidence="1" id="KW-0472">Membrane</keyword>
<sequence length="33" mass="3536">MTDVIDAMFTGSGYMFSLGPVAFLEAFGRIFGS</sequence>
<evidence type="ECO:0000313" key="2">
    <source>
        <dbReference type="EMBL" id="MDH6284202.1"/>
    </source>
</evidence>
<dbReference type="Proteomes" id="UP001160334">
    <property type="component" value="Unassembled WGS sequence"/>
</dbReference>
<accession>A0ABT6MIQ3</accession>
<keyword evidence="3" id="KW-1185">Reference proteome</keyword>
<feature type="transmembrane region" description="Helical" evidence="1">
    <location>
        <begin position="12"/>
        <end position="32"/>
    </location>
</feature>